<gene>
    <name evidence="3" type="ordered locus">slr1275</name>
</gene>
<keyword evidence="2" id="KW-0812">Transmembrane</keyword>
<feature type="coiled-coil region" evidence="1">
    <location>
        <begin position="63"/>
        <end position="100"/>
    </location>
</feature>
<organism evidence="3 4">
    <name type="scientific">Synechocystis sp. (strain ATCC 27184 / PCC 6803 / Kazusa)</name>
    <dbReference type="NCBI Taxonomy" id="1111708"/>
    <lineage>
        <taxon>Bacteria</taxon>
        <taxon>Bacillati</taxon>
        <taxon>Cyanobacteriota</taxon>
        <taxon>Cyanophyceae</taxon>
        <taxon>Synechococcales</taxon>
        <taxon>Merismopediaceae</taxon>
        <taxon>Synechocystis</taxon>
    </lineage>
</organism>
<dbReference type="PANTHER" id="PTHR40278:SF1">
    <property type="entry name" value="DNA UTILIZATION PROTEIN HOFN"/>
    <property type="match status" value="1"/>
</dbReference>
<protein>
    <submittedName>
        <fullName evidence="3">Slr1275 protein</fullName>
    </submittedName>
</protein>
<dbReference type="AlphaFoldDB" id="P74187"/>
<evidence type="ECO:0000256" key="1">
    <source>
        <dbReference type="SAM" id="Coils"/>
    </source>
</evidence>
<name>P74187_SYNY3</name>
<evidence type="ECO:0000313" key="4">
    <source>
        <dbReference type="Proteomes" id="UP000001425"/>
    </source>
</evidence>
<dbReference type="PANTHER" id="PTHR40278">
    <property type="entry name" value="DNA UTILIZATION PROTEIN HOFN"/>
    <property type="match status" value="1"/>
</dbReference>
<dbReference type="IntAct" id="P74187">
    <property type="interactions" value="2"/>
</dbReference>
<reference evidence="3 4" key="2">
    <citation type="journal article" date="1996" name="DNA Res.">
        <title>Sequence analysis of the genome of the unicellular cyanobacterium Synechocystis sp. strain PCC6803. II. Sequence determination of the entire genome and assignment of potential protein-coding regions.</title>
        <authorList>
            <person name="Kaneko T."/>
            <person name="Sato S."/>
            <person name="Kotani H."/>
            <person name="Tanaka A."/>
            <person name="Asamizu E."/>
            <person name="Nakamura Y."/>
            <person name="Miyajima N."/>
            <person name="Hirosawa M."/>
            <person name="Sugiura M."/>
            <person name="Sasamoto S."/>
            <person name="Kimura T."/>
            <person name="Hosouchi T."/>
            <person name="Matsuno A."/>
            <person name="Muraki A."/>
            <person name="Nakazaki N."/>
            <person name="Naruo K."/>
            <person name="Okumura S."/>
            <person name="Shimpo S."/>
            <person name="Takeuchi C."/>
            <person name="Wada T."/>
            <person name="Watanabe A."/>
            <person name="Yamada M."/>
            <person name="Yasuda M."/>
            <person name="Tabata S."/>
        </authorList>
    </citation>
    <scope>NUCLEOTIDE SEQUENCE [LARGE SCALE GENOMIC DNA]</scope>
    <source>
        <strain evidence="4">ATCC 27184 / PCC 6803 / Kazusa</strain>
    </source>
</reference>
<dbReference type="EMBL" id="BA000022">
    <property type="protein sequence ID" value="BAA18276.1"/>
    <property type="molecule type" value="Genomic_DNA"/>
</dbReference>
<dbReference type="EnsemblBacteria" id="BAA18276">
    <property type="protein sequence ID" value="BAA18276"/>
    <property type="gene ID" value="BAA18276"/>
</dbReference>
<keyword evidence="4" id="KW-1185">Reference proteome</keyword>
<dbReference type="InParanoid" id="P74187"/>
<keyword evidence="2" id="KW-1133">Transmembrane helix</keyword>
<dbReference type="PIR" id="S75817">
    <property type="entry name" value="S75817"/>
</dbReference>
<evidence type="ECO:0000256" key="2">
    <source>
        <dbReference type="SAM" id="Phobius"/>
    </source>
</evidence>
<dbReference type="eggNOG" id="COG3166">
    <property type="taxonomic scope" value="Bacteria"/>
</dbReference>
<dbReference type="KEGG" id="syn:slr1275"/>
<evidence type="ECO:0000313" key="3">
    <source>
        <dbReference type="EMBL" id="BAA18276.1"/>
    </source>
</evidence>
<dbReference type="STRING" id="1148.gene:10499152"/>
<keyword evidence="2" id="KW-0472">Membrane</keyword>
<keyword evidence="1" id="KW-0175">Coiled coil</keyword>
<sequence length="284" mass="30034">MYSLDVNFLKDRNSDVVRSTQTTTITLTGDDLQKQMPLYIGAGVMVLLPALAGLGVLLINWQKGVAQTNIQQLETELSQLQGEQQKIQEVEAKTAAAHQEADGLIGVFNQIKPWSALFQEITNQLPQEVQLQSIQQEGNVITLSGFAGNYGSLNDFLLTLQSSKFLQANKTKLMTANAAALPITGEGATAETGGTEEPSADQAASGVVIPAGVSYTIQTEITNTPDKELITALIANGAAGLVARFKFLELKGVLDRPAGIPEVAPILEPPAEGAPGAETPPANN</sequence>
<dbReference type="InterPro" id="IPR052534">
    <property type="entry name" value="Extracell_DNA_Util/SecSys_Comp"/>
</dbReference>
<accession>P74187</accession>
<proteinExistence type="predicted"/>
<dbReference type="Proteomes" id="UP000001425">
    <property type="component" value="Chromosome"/>
</dbReference>
<dbReference type="Pfam" id="PF05137">
    <property type="entry name" value="PilN"/>
    <property type="match status" value="1"/>
</dbReference>
<feature type="transmembrane region" description="Helical" evidence="2">
    <location>
        <begin position="38"/>
        <end position="59"/>
    </location>
</feature>
<reference evidence="3 4" key="1">
    <citation type="journal article" date="1995" name="DNA Res.">
        <title>Sequence analysis of the genome of the unicellular cyanobacterium Synechocystis sp. strain PCC6803. I. Sequence features in the 1 Mb region from map positions 64% to 92% of the genome.</title>
        <authorList>
            <person name="Kaneko T."/>
            <person name="Tanaka A."/>
            <person name="Sato S."/>
            <person name="Kotani H."/>
            <person name="Sazuka T."/>
            <person name="Miyajima N."/>
            <person name="Sugiura M."/>
            <person name="Tabata S."/>
        </authorList>
    </citation>
    <scope>NUCLEOTIDE SEQUENCE [LARGE SCALE GENOMIC DNA]</scope>
    <source>
        <strain evidence="4">ATCC 27184 / PCC 6803 / Kazusa</strain>
    </source>
</reference>
<dbReference type="InterPro" id="IPR007813">
    <property type="entry name" value="PilN"/>
</dbReference>
<dbReference type="PaxDb" id="1148-1653362"/>